<gene>
    <name evidence="1" type="ORF">H1164_04400</name>
</gene>
<name>A0A7W1X8N6_9BACL</name>
<evidence type="ECO:0000313" key="1">
    <source>
        <dbReference type="EMBL" id="MBA4542140.1"/>
    </source>
</evidence>
<dbReference type="AlphaFoldDB" id="A0A7W1X8N6"/>
<proteinExistence type="predicted"/>
<organism evidence="1 2">
    <name type="scientific">Thermoactinomyces daqus</name>
    <dbReference type="NCBI Taxonomy" id="1329516"/>
    <lineage>
        <taxon>Bacteria</taxon>
        <taxon>Bacillati</taxon>
        <taxon>Bacillota</taxon>
        <taxon>Bacilli</taxon>
        <taxon>Bacillales</taxon>
        <taxon>Thermoactinomycetaceae</taxon>
        <taxon>Thermoactinomyces</taxon>
    </lineage>
</organism>
<evidence type="ECO:0000313" key="2">
    <source>
        <dbReference type="Proteomes" id="UP000530514"/>
    </source>
</evidence>
<keyword evidence="2" id="KW-1185">Reference proteome</keyword>
<reference evidence="1 2" key="1">
    <citation type="submission" date="2020-07" db="EMBL/GenBank/DDBJ databases">
        <authorList>
            <person name="Feng H."/>
        </authorList>
    </citation>
    <scope>NUCLEOTIDE SEQUENCE [LARGE SCALE GENOMIC DNA]</scope>
    <source>
        <strain evidence="2">s-11</strain>
    </source>
</reference>
<sequence>MAQRLGKDWSGREIEQVIRDSRVLLETKTHLYLYHEGLDLRFPCVKDGETWVVKSVIVQGMGMEAQEE</sequence>
<dbReference type="EMBL" id="JACEIP010000004">
    <property type="protein sequence ID" value="MBA4542140.1"/>
    <property type="molecule type" value="Genomic_DNA"/>
</dbReference>
<accession>A0A7W1X8N6</accession>
<protein>
    <submittedName>
        <fullName evidence="1">Uncharacterized protein</fullName>
    </submittedName>
</protein>
<dbReference type="Proteomes" id="UP000530514">
    <property type="component" value="Unassembled WGS sequence"/>
</dbReference>
<comment type="caution">
    <text evidence="1">The sequence shown here is derived from an EMBL/GenBank/DDBJ whole genome shotgun (WGS) entry which is preliminary data.</text>
</comment>